<keyword evidence="1" id="KW-0812">Transmembrane</keyword>
<evidence type="ECO:0000313" key="2">
    <source>
        <dbReference type="EMBL" id="KIK81451.1"/>
    </source>
</evidence>
<dbReference type="AlphaFoldDB" id="A0A0D0DBL5"/>
<name>A0A0D0DBL5_9AGAM</name>
<dbReference type="HOGENOM" id="CLU_2441544_0_0_1"/>
<reference evidence="2 3" key="1">
    <citation type="submission" date="2014-04" db="EMBL/GenBank/DDBJ databases">
        <authorList>
            <consortium name="DOE Joint Genome Institute"/>
            <person name="Kuo A."/>
            <person name="Kohler A."/>
            <person name="Jargeat P."/>
            <person name="Nagy L.G."/>
            <person name="Floudas D."/>
            <person name="Copeland A."/>
            <person name="Barry K.W."/>
            <person name="Cichocki N."/>
            <person name="Veneault-Fourrey C."/>
            <person name="LaButti K."/>
            <person name="Lindquist E.A."/>
            <person name="Lipzen A."/>
            <person name="Lundell T."/>
            <person name="Morin E."/>
            <person name="Murat C."/>
            <person name="Sun H."/>
            <person name="Tunlid A."/>
            <person name="Henrissat B."/>
            <person name="Grigoriev I.V."/>
            <person name="Hibbett D.S."/>
            <person name="Martin F."/>
            <person name="Nordberg H.P."/>
            <person name="Cantor M.N."/>
            <person name="Hua S.X."/>
        </authorList>
    </citation>
    <scope>NUCLEOTIDE SEQUENCE [LARGE SCALE GENOMIC DNA]</scope>
    <source>
        <strain evidence="2 3">Ve08.2h10</strain>
    </source>
</reference>
<keyword evidence="3" id="KW-1185">Reference proteome</keyword>
<evidence type="ECO:0000256" key="1">
    <source>
        <dbReference type="SAM" id="Phobius"/>
    </source>
</evidence>
<dbReference type="InParanoid" id="A0A0D0DBL5"/>
<keyword evidence="1" id="KW-1133">Transmembrane helix</keyword>
<keyword evidence="1" id="KW-0472">Membrane</keyword>
<dbReference type="EMBL" id="KN825797">
    <property type="protein sequence ID" value="KIK81451.1"/>
    <property type="molecule type" value="Genomic_DNA"/>
</dbReference>
<feature type="transmembrane region" description="Helical" evidence="1">
    <location>
        <begin position="21"/>
        <end position="40"/>
    </location>
</feature>
<organism evidence="2 3">
    <name type="scientific">Paxillus rubicundulus Ve08.2h10</name>
    <dbReference type="NCBI Taxonomy" id="930991"/>
    <lineage>
        <taxon>Eukaryota</taxon>
        <taxon>Fungi</taxon>
        <taxon>Dikarya</taxon>
        <taxon>Basidiomycota</taxon>
        <taxon>Agaricomycotina</taxon>
        <taxon>Agaricomycetes</taxon>
        <taxon>Agaricomycetidae</taxon>
        <taxon>Boletales</taxon>
        <taxon>Paxilineae</taxon>
        <taxon>Paxillaceae</taxon>
        <taxon>Paxillus</taxon>
    </lineage>
</organism>
<accession>A0A0D0DBL5</accession>
<gene>
    <name evidence="2" type="ORF">PAXRUDRAFT_757551</name>
</gene>
<reference evidence="3" key="2">
    <citation type="submission" date="2015-01" db="EMBL/GenBank/DDBJ databases">
        <title>Evolutionary Origins and Diversification of the Mycorrhizal Mutualists.</title>
        <authorList>
            <consortium name="DOE Joint Genome Institute"/>
            <consortium name="Mycorrhizal Genomics Consortium"/>
            <person name="Kohler A."/>
            <person name="Kuo A."/>
            <person name="Nagy L.G."/>
            <person name="Floudas D."/>
            <person name="Copeland A."/>
            <person name="Barry K.W."/>
            <person name="Cichocki N."/>
            <person name="Veneault-Fourrey C."/>
            <person name="LaButti K."/>
            <person name="Lindquist E.A."/>
            <person name="Lipzen A."/>
            <person name="Lundell T."/>
            <person name="Morin E."/>
            <person name="Murat C."/>
            <person name="Riley R."/>
            <person name="Ohm R."/>
            <person name="Sun H."/>
            <person name="Tunlid A."/>
            <person name="Henrissat B."/>
            <person name="Grigoriev I.V."/>
            <person name="Hibbett D.S."/>
            <person name="Martin F."/>
        </authorList>
    </citation>
    <scope>NUCLEOTIDE SEQUENCE [LARGE SCALE GENOMIC DNA]</scope>
    <source>
        <strain evidence="3">Ve08.2h10</strain>
    </source>
</reference>
<dbReference type="Proteomes" id="UP000054538">
    <property type="component" value="Unassembled WGS sequence"/>
</dbReference>
<protein>
    <submittedName>
        <fullName evidence="2">Uncharacterized protein</fullName>
    </submittedName>
</protein>
<proteinExistence type="predicted"/>
<evidence type="ECO:0000313" key="3">
    <source>
        <dbReference type="Proteomes" id="UP000054538"/>
    </source>
</evidence>
<sequence>MEGRHMHLSIHRSHGARLVDFLGGVGVYMVIQGVVNMWRLSWGKFHPGKSGRNLEIAFTEMEYNGHRRGRVLRMRRSIAKTERNDKRMWH</sequence>